<keyword evidence="1 4" id="KW-0479">Metal-binding</keyword>
<dbReference type="GO" id="GO:0005506">
    <property type="term" value="F:iron ion binding"/>
    <property type="evidence" value="ECO:0007669"/>
    <property type="project" value="InterPro"/>
</dbReference>
<comment type="caution">
    <text evidence="5">The sequence shown here is derived from an EMBL/GenBank/DDBJ whole genome shotgun (WGS) entry which is preliminary data.</text>
</comment>
<evidence type="ECO:0000256" key="2">
    <source>
        <dbReference type="ARBA" id="ARBA00023002"/>
    </source>
</evidence>
<sequence>MHHHLYACSRVYYFVSFFFGTSLKKQKQGFKNIPIPNGKVPYFGHLFALMRSSITVQTAQWQKELGSIMKIYVGVQPWIVVGDPYLAHEILAVNGSIASNRPYTTFSHDIYAPNQRVLHMVSSKTTADERYRMQEMEADALIERLLQHTESVNGDKEINILPHFQLVFANVIFTMMYGCQRMTSIDDPMFKRIEAIMAEGLANVNIMKELKVFLSIFSFIDYLFSHATMKWVVQDLANPLYLSLIKDALENGDPHCLVNQLKQMDHVDYDEILVTVSDLAIAGTDTPAIETMWTILILCCYQEAQQVLHDKVDTFISKHNRLPTFNDREKLPNLISTQKECMRFRPPVFYGLLHETSRDRSIIASNMRAMHMNSDIYEESEKFCQDRFINKSNKTMSALANGKIQERDQYTYGWGRRLCPGAHLAEVQIFSILVRLVAKLKIEPRIDPQGNLVFPDLDKLHEAGVMVIPTDRNVCITKRTDSLL</sequence>
<dbReference type="GO" id="GO:0004497">
    <property type="term" value="F:monooxygenase activity"/>
    <property type="evidence" value="ECO:0007669"/>
    <property type="project" value="InterPro"/>
</dbReference>
<evidence type="ECO:0000256" key="1">
    <source>
        <dbReference type="ARBA" id="ARBA00022723"/>
    </source>
</evidence>
<evidence type="ECO:0000256" key="4">
    <source>
        <dbReference type="PIRSR" id="PIRSR602401-1"/>
    </source>
</evidence>
<accession>A0AAD5JTK6</accession>
<comment type="cofactor">
    <cofactor evidence="4">
        <name>heme</name>
        <dbReference type="ChEBI" id="CHEBI:30413"/>
    </cofactor>
</comment>
<dbReference type="InterPro" id="IPR050364">
    <property type="entry name" value="Cytochrome_P450_fung"/>
</dbReference>
<name>A0AAD5JTK6_9FUNG</name>
<keyword evidence="3 4" id="KW-0408">Iron</keyword>
<evidence type="ECO:0000256" key="3">
    <source>
        <dbReference type="ARBA" id="ARBA00023004"/>
    </source>
</evidence>
<keyword evidence="6" id="KW-1185">Reference proteome</keyword>
<dbReference type="EMBL" id="JAIXMP010000026">
    <property type="protein sequence ID" value="KAI9253383.1"/>
    <property type="molecule type" value="Genomic_DNA"/>
</dbReference>
<dbReference type="PANTHER" id="PTHR46300">
    <property type="entry name" value="P450, PUTATIVE (EUROFUNG)-RELATED-RELATED"/>
    <property type="match status" value="1"/>
</dbReference>
<dbReference type="SUPFAM" id="SSF48264">
    <property type="entry name" value="Cytochrome P450"/>
    <property type="match status" value="1"/>
</dbReference>
<evidence type="ECO:0000313" key="5">
    <source>
        <dbReference type="EMBL" id="KAI9253383.1"/>
    </source>
</evidence>
<proteinExistence type="predicted"/>
<keyword evidence="4" id="KW-0349">Heme</keyword>
<dbReference type="PANTHER" id="PTHR46300:SF11">
    <property type="entry name" value="OXIDOREDUCTASE, PUTATIVE-RELATED"/>
    <property type="match status" value="1"/>
</dbReference>
<gene>
    <name evidence="5" type="ORF">BDA99DRAFT_540633</name>
</gene>
<keyword evidence="2" id="KW-0560">Oxidoreductase</keyword>
<dbReference type="InterPro" id="IPR036396">
    <property type="entry name" value="Cyt_P450_sf"/>
</dbReference>
<protein>
    <submittedName>
        <fullName evidence="5">Cytochrome P450</fullName>
    </submittedName>
</protein>
<dbReference type="InterPro" id="IPR001128">
    <property type="entry name" value="Cyt_P450"/>
</dbReference>
<dbReference type="Gene3D" id="1.10.630.10">
    <property type="entry name" value="Cytochrome P450"/>
    <property type="match status" value="1"/>
</dbReference>
<dbReference type="PRINTS" id="PR00463">
    <property type="entry name" value="EP450I"/>
</dbReference>
<reference evidence="5" key="1">
    <citation type="journal article" date="2022" name="IScience">
        <title>Evolution of zygomycete secretomes and the origins of terrestrial fungal ecologies.</title>
        <authorList>
            <person name="Chang Y."/>
            <person name="Wang Y."/>
            <person name="Mondo S."/>
            <person name="Ahrendt S."/>
            <person name="Andreopoulos W."/>
            <person name="Barry K."/>
            <person name="Beard J."/>
            <person name="Benny G.L."/>
            <person name="Blankenship S."/>
            <person name="Bonito G."/>
            <person name="Cuomo C."/>
            <person name="Desiro A."/>
            <person name="Gervers K.A."/>
            <person name="Hundley H."/>
            <person name="Kuo A."/>
            <person name="LaButti K."/>
            <person name="Lang B.F."/>
            <person name="Lipzen A."/>
            <person name="O'Donnell K."/>
            <person name="Pangilinan J."/>
            <person name="Reynolds N."/>
            <person name="Sandor L."/>
            <person name="Smith M.E."/>
            <person name="Tsang A."/>
            <person name="Grigoriev I.V."/>
            <person name="Stajich J.E."/>
            <person name="Spatafora J.W."/>
        </authorList>
    </citation>
    <scope>NUCLEOTIDE SEQUENCE</scope>
    <source>
        <strain evidence="5">RSA 2281</strain>
    </source>
</reference>
<dbReference type="InterPro" id="IPR002401">
    <property type="entry name" value="Cyt_P450_E_grp-I"/>
</dbReference>
<organism evidence="5 6">
    <name type="scientific">Phascolomyces articulosus</name>
    <dbReference type="NCBI Taxonomy" id="60185"/>
    <lineage>
        <taxon>Eukaryota</taxon>
        <taxon>Fungi</taxon>
        <taxon>Fungi incertae sedis</taxon>
        <taxon>Mucoromycota</taxon>
        <taxon>Mucoromycotina</taxon>
        <taxon>Mucoromycetes</taxon>
        <taxon>Mucorales</taxon>
        <taxon>Lichtheimiaceae</taxon>
        <taxon>Phascolomyces</taxon>
    </lineage>
</organism>
<evidence type="ECO:0000313" key="6">
    <source>
        <dbReference type="Proteomes" id="UP001209540"/>
    </source>
</evidence>
<feature type="binding site" description="axial binding residue" evidence="4">
    <location>
        <position position="419"/>
    </location>
    <ligand>
        <name>heme</name>
        <dbReference type="ChEBI" id="CHEBI:30413"/>
    </ligand>
    <ligandPart>
        <name>Fe</name>
        <dbReference type="ChEBI" id="CHEBI:18248"/>
    </ligandPart>
</feature>
<dbReference type="GO" id="GO:0020037">
    <property type="term" value="F:heme binding"/>
    <property type="evidence" value="ECO:0007669"/>
    <property type="project" value="InterPro"/>
</dbReference>
<dbReference type="Pfam" id="PF00067">
    <property type="entry name" value="p450"/>
    <property type="match status" value="1"/>
</dbReference>
<dbReference type="PRINTS" id="PR00385">
    <property type="entry name" value="P450"/>
</dbReference>
<dbReference type="AlphaFoldDB" id="A0AAD5JTK6"/>
<dbReference type="GO" id="GO:0016705">
    <property type="term" value="F:oxidoreductase activity, acting on paired donors, with incorporation or reduction of molecular oxygen"/>
    <property type="evidence" value="ECO:0007669"/>
    <property type="project" value="InterPro"/>
</dbReference>
<reference evidence="5" key="2">
    <citation type="submission" date="2023-02" db="EMBL/GenBank/DDBJ databases">
        <authorList>
            <consortium name="DOE Joint Genome Institute"/>
            <person name="Mondo S.J."/>
            <person name="Chang Y."/>
            <person name="Wang Y."/>
            <person name="Ahrendt S."/>
            <person name="Andreopoulos W."/>
            <person name="Barry K."/>
            <person name="Beard J."/>
            <person name="Benny G.L."/>
            <person name="Blankenship S."/>
            <person name="Bonito G."/>
            <person name="Cuomo C."/>
            <person name="Desiro A."/>
            <person name="Gervers K.A."/>
            <person name="Hundley H."/>
            <person name="Kuo A."/>
            <person name="LaButti K."/>
            <person name="Lang B.F."/>
            <person name="Lipzen A."/>
            <person name="O'Donnell K."/>
            <person name="Pangilinan J."/>
            <person name="Reynolds N."/>
            <person name="Sandor L."/>
            <person name="Smith M.W."/>
            <person name="Tsang A."/>
            <person name="Grigoriev I.V."/>
            <person name="Stajich J.E."/>
            <person name="Spatafora J.W."/>
        </authorList>
    </citation>
    <scope>NUCLEOTIDE SEQUENCE</scope>
    <source>
        <strain evidence="5">RSA 2281</strain>
    </source>
</reference>
<dbReference type="Proteomes" id="UP001209540">
    <property type="component" value="Unassembled WGS sequence"/>
</dbReference>